<gene>
    <name evidence="2" type="ORF">E5676_scaffold284G00110</name>
</gene>
<dbReference type="CDD" id="cd09272">
    <property type="entry name" value="RNase_HI_RT_Ty1"/>
    <property type="match status" value="1"/>
</dbReference>
<dbReference type="Proteomes" id="UP000321947">
    <property type="component" value="Unassembled WGS sequence"/>
</dbReference>
<feature type="region of interest" description="Disordered" evidence="1">
    <location>
        <begin position="116"/>
        <end position="138"/>
    </location>
</feature>
<comment type="caution">
    <text evidence="2">The sequence shown here is derived from an EMBL/GenBank/DDBJ whole genome shotgun (WGS) entry which is preliminary data.</text>
</comment>
<dbReference type="PANTHER" id="PTHR11439:SF440">
    <property type="entry name" value="INTEGRASE CATALYTIC DOMAIN-CONTAINING PROTEIN"/>
    <property type="match status" value="1"/>
</dbReference>
<sequence length="406" mass="46588">MASCILYLQTPLECLKKSYPSTHLVSEVPFTSAIIHRRPGNTLLLWMLLSERTDPIFPSAIFRGESVNEEFNNTFEFIEPTPSTVSGIDPHPIILPTNKVPWKTYYRRNLRKEVVSPISQPSAPVQDSEPPRDQGMENPTEPCINNIMNENDRSDVVVLENVEEKNSGDETVFKAFTASLDSTTIPKNIHNCLECPKWKNVVMEEMKGFEKNNTWKICALPKGHKLVGCKWVFTLKCKVDGTLDRHTTRVLLSVVVNIDWPLYELDVKNAFLNRGLVEEVYMSPLPSFEAQKVYLRFCTFVWRNLVTWRSKKQSAVARSSVEAEYRAMSLEISSISIANNPVQHDRTKHVEIDRHFMKERFDNGSICIPYIPLSRQVVDTLTKELFRPNFDFCVSKLGLIDIYIPT</sequence>
<reference evidence="2 3" key="1">
    <citation type="submission" date="2019-08" db="EMBL/GenBank/DDBJ databases">
        <title>Draft genome sequences of two oriental melons (Cucumis melo L. var makuwa).</title>
        <authorList>
            <person name="Kwon S.-Y."/>
        </authorList>
    </citation>
    <scope>NUCLEOTIDE SEQUENCE [LARGE SCALE GENOMIC DNA]</scope>
    <source>
        <strain evidence="3">cv. Chang Bougi</strain>
        <tissue evidence="2">Leaf</tissue>
    </source>
</reference>
<dbReference type="PANTHER" id="PTHR11439">
    <property type="entry name" value="GAG-POL-RELATED RETROTRANSPOSON"/>
    <property type="match status" value="1"/>
</dbReference>
<dbReference type="GO" id="GO:0003964">
    <property type="term" value="F:RNA-directed DNA polymerase activity"/>
    <property type="evidence" value="ECO:0007669"/>
    <property type="project" value="UniProtKB-KW"/>
</dbReference>
<evidence type="ECO:0000313" key="3">
    <source>
        <dbReference type="Proteomes" id="UP000321947"/>
    </source>
</evidence>
<dbReference type="EMBL" id="SSTD01006073">
    <property type="protein sequence ID" value="TYK20880.1"/>
    <property type="molecule type" value="Genomic_DNA"/>
</dbReference>
<name>A0A5D3DBN5_CUCMM</name>
<organism evidence="2 3">
    <name type="scientific">Cucumis melo var. makuwa</name>
    <name type="common">Oriental melon</name>
    <dbReference type="NCBI Taxonomy" id="1194695"/>
    <lineage>
        <taxon>Eukaryota</taxon>
        <taxon>Viridiplantae</taxon>
        <taxon>Streptophyta</taxon>
        <taxon>Embryophyta</taxon>
        <taxon>Tracheophyta</taxon>
        <taxon>Spermatophyta</taxon>
        <taxon>Magnoliopsida</taxon>
        <taxon>eudicotyledons</taxon>
        <taxon>Gunneridae</taxon>
        <taxon>Pentapetalae</taxon>
        <taxon>rosids</taxon>
        <taxon>fabids</taxon>
        <taxon>Cucurbitales</taxon>
        <taxon>Cucurbitaceae</taxon>
        <taxon>Benincaseae</taxon>
        <taxon>Cucumis</taxon>
    </lineage>
</organism>
<protein>
    <submittedName>
        <fullName evidence="2">Reverse transcriptase</fullName>
    </submittedName>
</protein>
<dbReference type="AlphaFoldDB" id="A0A5D3DBN5"/>
<proteinExistence type="predicted"/>
<keyword evidence="2" id="KW-0695">RNA-directed DNA polymerase</keyword>
<keyword evidence="2" id="KW-0548">Nucleotidyltransferase</keyword>
<keyword evidence="2" id="KW-0808">Transferase</keyword>
<accession>A0A5D3DBN5</accession>
<evidence type="ECO:0000313" key="2">
    <source>
        <dbReference type="EMBL" id="TYK20880.1"/>
    </source>
</evidence>
<evidence type="ECO:0000256" key="1">
    <source>
        <dbReference type="SAM" id="MobiDB-lite"/>
    </source>
</evidence>